<organism evidence="2 3">
    <name type="scientific">Thermococcus indicus</name>
    <dbReference type="NCBI Taxonomy" id="2586643"/>
    <lineage>
        <taxon>Archaea</taxon>
        <taxon>Methanobacteriati</taxon>
        <taxon>Methanobacteriota</taxon>
        <taxon>Thermococci</taxon>
        <taxon>Thermococcales</taxon>
        <taxon>Thermococcaceae</taxon>
        <taxon>Thermococcus</taxon>
    </lineage>
</organism>
<gene>
    <name evidence="2" type="primary">cas5b</name>
    <name evidence="2" type="ORF">FH039_04645</name>
</gene>
<dbReference type="InterPro" id="IPR013422">
    <property type="entry name" value="CRISPR-assoc_prot_Cas5_N"/>
</dbReference>
<dbReference type="NCBIfam" id="TIGR02593">
    <property type="entry name" value="CRISPR_cas5"/>
    <property type="match status" value="1"/>
</dbReference>
<keyword evidence="1" id="KW-0051">Antiviral defense</keyword>
<dbReference type="InterPro" id="IPR021124">
    <property type="entry name" value="CRISPR-assoc_prot_Cas5"/>
</dbReference>
<protein>
    <submittedName>
        <fullName evidence="2">Type I-B CRISPR-associated protein Cas5</fullName>
    </submittedName>
</protein>
<dbReference type="Pfam" id="PF09704">
    <property type="entry name" value="Cas_Cas5d"/>
    <property type="match status" value="1"/>
</dbReference>
<dbReference type="KEGG" id="tic:FH039_04645"/>
<name>A0A4Y5SLH4_9EURY</name>
<dbReference type="GO" id="GO:0051607">
    <property type="term" value="P:defense response to virus"/>
    <property type="evidence" value="ECO:0007669"/>
    <property type="project" value="UniProtKB-KW"/>
</dbReference>
<keyword evidence="3" id="KW-1185">Reference proteome</keyword>
<dbReference type="Proteomes" id="UP000306007">
    <property type="component" value="Chromosome"/>
</dbReference>
<reference evidence="2 3" key="1">
    <citation type="submission" date="2019-06" db="EMBL/GenBank/DDBJ databases">
        <title>Thermococcus indicus sp. nov., a Fe(III)-reducing hyperthermophilic archaeon isolated from the Onnuri vent field of the Central Indian Ocean ridge.</title>
        <authorList>
            <person name="Lim J.K."/>
            <person name="Kim Y.J."/>
            <person name="Kwon K.K."/>
        </authorList>
    </citation>
    <scope>NUCLEOTIDE SEQUENCE [LARGE SCALE GENOMIC DNA]</scope>
    <source>
        <strain evidence="2 3">IOH1</strain>
    </source>
</reference>
<dbReference type="NCBIfam" id="TIGR01895">
    <property type="entry name" value="cas_Cas5t"/>
    <property type="match status" value="1"/>
</dbReference>
<dbReference type="GO" id="GO:0043571">
    <property type="term" value="P:maintenance of CRISPR repeat elements"/>
    <property type="evidence" value="ECO:0007669"/>
    <property type="project" value="InterPro"/>
</dbReference>
<dbReference type="EMBL" id="CP040846">
    <property type="protein sequence ID" value="QDA31029.1"/>
    <property type="molecule type" value="Genomic_DNA"/>
</dbReference>
<dbReference type="InterPro" id="IPR013337">
    <property type="entry name" value="CRISPR-assoc_prot_Cas5_Tneap"/>
</dbReference>
<dbReference type="AlphaFoldDB" id="A0A4Y5SLH4"/>
<proteinExistence type="predicted"/>
<evidence type="ECO:0000313" key="2">
    <source>
        <dbReference type="EMBL" id="QDA31029.1"/>
    </source>
</evidence>
<accession>A0A4Y5SLH4</accession>
<sequence length="288" mass="33723">MMAMAGKTLLIELFQPFAQYRNPFTFYYAQTYPLPPKSTIIGMLQNALNDWYGHGDGHREGVEKWWSLKVSVHGGFESVFWNYQQLIKATKSGISLVRFRGRPVLWNQGRPLYGFSLTSQRTPVSQQELFNGWLYILLKHKDEEFLEKIKNALERPRKVLSLGRSEDIVFIRNVHFVRESETNSDNAREIGVIYPTYVYVKNPEEALARQEYPVYYIPIKVIFKNNGNPVRHKAEISKKTFRDVEFKPVVHVGPWKYLELKQEVTFEEYRLGEVILRIPNGKDVSGWL</sequence>
<evidence type="ECO:0000313" key="3">
    <source>
        <dbReference type="Proteomes" id="UP000306007"/>
    </source>
</evidence>
<evidence type="ECO:0000256" key="1">
    <source>
        <dbReference type="ARBA" id="ARBA00023118"/>
    </source>
</evidence>
<dbReference type="Gene3D" id="3.30.70.2660">
    <property type="match status" value="1"/>
</dbReference>